<feature type="compositionally biased region" description="Basic residues" evidence="1">
    <location>
        <begin position="164"/>
        <end position="176"/>
    </location>
</feature>
<feature type="compositionally biased region" description="Polar residues" evidence="1">
    <location>
        <begin position="177"/>
        <end position="188"/>
    </location>
</feature>
<dbReference type="AlphaFoldDB" id="A0A1U9NGV2"/>
<feature type="signal peptide" evidence="2">
    <location>
        <begin position="1"/>
        <end position="22"/>
    </location>
</feature>
<feature type="compositionally biased region" description="Basic and acidic residues" evidence="1">
    <location>
        <begin position="189"/>
        <end position="207"/>
    </location>
</feature>
<feature type="compositionally biased region" description="Low complexity" evidence="1">
    <location>
        <begin position="320"/>
        <end position="341"/>
    </location>
</feature>
<gene>
    <name evidence="3" type="ORF">STSP2_00305</name>
</gene>
<dbReference type="Proteomes" id="UP000189674">
    <property type="component" value="Chromosome"/>
</dbReference>
<feature type="compositionally biased region" description="Basic and acidic residues" evidence="1">
    <location>
        <begin position="216"/>
        <end position="232"/>
    </location>
</feature>
<accession>A0A1U9NGV2</accession>
<evidence type="ECO:0000256" key="1">
    <source>
        <dbReference type="SAM" id="MobiDB-lite"/>
    </source>
</evidence>
<keyword evidence="4" id="KW-1185">Reference proteome</keyword>
<feature type="compositionally biased region" description="Low complexity" evidence="1">
    <location>
        <begin position="255"/>
        <end position="302"/>
    </location>
</feature>
<feature type="compositionally biased region" description="Basic and acidic residues" evidence="1">
    <location>
        <begin position="154"/>
        <end position="163"/>
    </location>
</feature>
<dbReference type="EMBL" id="CP019791">
    <property type="protein sequence ID" value="AQT67162.1"/>
    <property type="molecule type" value="Genomic_DNA"/>
</dbReference>
<evidence type="ECO:0000313" key="3">
    <source>
        <dbReference type="EMBL" id="AQT67162.1"/>
    </source>
</evidence>
<feature type="compositionally biased region" description="Low complexity" evidence="1">
    <location>
        <begin position="37"/>
        <end position="49"/>
    </location>
</feature>
<keyword evidence="2" id="KW-0732">Signal</keyword>
<feature type="compositionally biased region" description="Gly residues" evidence="1">
    <location>
        <begin position="303"/>
        <end position="319"/>
    </location>
</feature>
<name>A0A1U9NGV2_9BACT</name>
<sequence length="382" mass="45262" precursor="true">MLKKTVITAIVLIIAAAAQSYAAPDQPDPARRGQGRRQGMMRQQGQQGQMLCEQCRQKVQRYRRQLNAGHNVERPELCTACKQKVQQRHQRMRQGRQDRPTGDQPQRRMRQGRPGPAGDDQLAPARQGQRRHAQAQKDTPKDKPQPRKQMKQGAPERPELCKECRKKVQRYRKQMQRYKNAQKDQPGSKQRDIKADKDTTRKMDAKPQQRRRQRMHQQDCDCPDCRNMDRPQRRMQRQGRPFHGDQAPQLDRPQGRFAPRFQQQRGFGQRQQFRQDRGFPQQQGFRGQRPYGQGRQFRQQRGFGRGQDFGGQRGYGRGFSGQQQGRQFRRQQGFGQQYGPQAPRLQQFRRRQMQRFDNYDYPQPPRGPYYQPNRNYPAPPRY</sequence>
<organism evidence="3 4">
    <name type="scientific">Anaerohalosphaera lusitana</name>
    <dbReference type="NCBI Taxonomy" id="1936003"/>
    <lineage>
        <taxon>Bacteria</taxon>
        <taxon>Pseudomonadati</taxon>
        <taxon>Planctomycetota</taxon>
        <taxon>Phycisphaerae</taxon>
        <taxon>Sedimentisphaerales</taxon>
        <taxon>Anaerohalosphaeraceae</taxon>
        <taxon>Anaerohalosphaera</taxon>
    </lineage>
</organism>
<feature type="chain" id="PRO_5012821154" evidence="2">
    <location>
        <begin position="23"/>
        <end position="382"/>
    </location>
</feature>
<dbReference type="RefSeq" id="WP_146659182.1">
    <property type="nucleotide sequence ID" value="NZ_CP019791.1"/>
</dbReference>
<feature type="region of interest" description="Disordered" evidence="1">
    <location>
        <begin position="83"/>
        <end position="382"/>
    </location>
</feature>
<feature type="compositionally biased region" description="Basic residues" evidence="1">
    <location>
        <begin position="85"/>
        <end position="94"/>
    </location>
</feature>
<reference evidence="4" key="1">
    <citation type="submission" date="2017-02" db="EMBL/GenBank/DDBJ databases">
        <title>Comparative genomics and description of representatives of a novel lineage of planctomycetes thriving in anoxic sediments.</title>
        <authorList>
            <person name="Spring S."/>
            <person name="Bunk B."/>
            <person name="Sproer C."/>
        </authorList>
    </citation>
    <scope>NUCLEOTIDE SEQUENCE [LARGE SCALE GENOMIC DNA]</scope>
    <source>
        <strain evidence="4">ST-NAGAB-D1</strain>
    </source>
</reference>
<dbReference type="KEGG" id="alus:STSP2_00305"/>
<proteinExistence type="predicted"/>
<evidence type="ECO:0000256" key="2">
    <source>
        <dbReference type="SAM" id="SignalP"/>
    </source>
</evidence>
<protein>
    <submittedName>
        <fullName evidence="3">Uncharacterized protein</fullName>
    </submittedName>
</protein>
<evidence type="ECO:0000313" key="4">
    <source>
        <dbReference type="Proteomes" id="UP000189674"/>
    </source>
</evidence>
<feature type="region of interest" description="Disordered" evidence="1">
    <location>
        <begin position="20"/>
        <end position="49"/>
    </location>
</feature>